<dbReference type="PANTHER" id="PTHR30121">
    <property type="entry name" value="UNCHARACTERIZED PROTEIN YJGR-RELATED"/>
    <property type="match status" value="1"/>
</dbReference>
<feature type="compositionally biased region" description="Low complexity" evidence="1">
    <location>
        <begin position="472"/>
        <end position="484"/>
    </location>
</feature>
<accession>A0A2T6B8X7</accession>
<feature type="region of interest" description="Disordered" evidence="1">
    <location>
        <begin position="469"/>
        <end position="494"/>
    </location>
</feature>
<organism evidence="4 5">
    <name type="scientific">Gemmobacter caeni</name>
    <dbReference type="NCBI Taxonomy" id="589035"/>
    <lineage>
        <taxon>Bacteria</taxon>
        <taxon>Pseudomonadati</taxon>
        <taxon>Pseudomonadota</taxon>
        <taxon>Alphaproteobacteria</taxon>
        <taxon>Rhodobacterales</taxon>
        <taxon>Paracoccaceae</taxon>
        <taxon>Gemmobacter</taxon>
    </lineage>
</organism>
<dbReference type="RefSeq" id="WP_108127946.1">
    <property type="nucleotide sequence ID" value="NZ_QBKP01000002.1"/>
</dbReference>
<dbReference type="SUPFAM" id="SSF52540">
    <property type="entry name" value="P-loop containing nucleoside triphosphate hydrolases"/>
    <property type="match status" value="1"/>
</dbReference>
<dbReference type="PANTHER" id="PTHR30121:SF6">
    <property type="entry name" value="SLR6007 PROTEIN"/>
    <property type="match status" value="1"/>
</dbReference>
<dbReference type="Gene3D" id="3.40.50.300">
    <property type="entry name" value="P-loop containing nucleotide triphosphate hydrolases"/>
    <property type="match status" value="1"/>
</dbReference>
<dbReference type="SUPFAM" id="SSF51294">
    <property type="entry name" value="Hedgehog/intein (Hint) domain"/>
    <property type="match status" value="1"/>
</dbReference>
<dbReference type="Proteomes" id="UP000244224">
    <property type="component" value="Unassembled WGS sequence"/>
</dbReference>
<dbReference type="InterPro" id="IPR036844">
    <property type="entry name" value="Hint_dom_sf"/>
</dbReference>
<dbReference type="Pfam" id="PF12696">
    <property type="entry name" value="TraG-D_C"/>
    <property type="match status" value="1"/>
</dbReference>
<comment type="caution">
    <text evidence="4">The sequence shown here is derived from an EMBL/GenBank/DDBJ whole genome shotgun (WGS) entry which is preliminary data.</text>
</comment>
<feature type="transmembrane region" description="Helical" evidence="2">
    <location>
        <begin position="43"/>
        <end position="75"/>
    </location>
</feature>
<keyword evidence="2" id="KW-1133">Transmembrane helix</keyword>
<keyword evidence="5" id="KW-1185">Reference proteome</keyword>
<feature type="domain" description="TraD/TraG TraM recognition site" evidence="3">
    <location>
        <begin position="739"/>
        <end position="829"/>
    </location>
</feature>
<proteinExistence type="predicted"/>
<feature type="region of interest" description="Disordered" evidence="1">
    <location>
        <begin position="1035"/>
        <end position="1097"/>
    </location>
</feature>
<feature type="compositionally biased region" description="Low complexity" evidence="1">
    <location>
        <begin position="1056"/>
        <end position="1069"/>
    </location>
</feature>
<reference evidence="4 5" key="1">
    <citation type="submission" date="2018-04" db="EMBL/GenBank/DDBJ databases">
        <title>Genomic Encyclopedia of Archaeal and Bacterial Type Strains, Phase II (KMG-II): from individual species to whole genera.</title>
        <authorList>
            <person name="Goeker M."/>
        </authorList>
    </citation>
    <scope>NUCLEOTIDE SEQUENCE [LARGE SCALE GENOMIC DNA]</scope>
    <source>
        <strain evidence="4 5">DSM 21823</strain>
    </source>
</reference>
<sequence>MAIFKESQPSLPTSSEAVENRYIRRPVKGMGERVRDGLTHRDTVMMIMVGSGLLTLLIPAVFLLVVPSALTYYVWAARQKYRLPFKTPITWGGTDYGAPKPGGRGRFGKAAGILYFGQDESGLEELWIENGDARRHGFFIGTTGSGKALPLDTPVLTPGGWVRNGDLAPGDLVAHPDGGVSRVLSIHPQGAIPGIRLLFADGREAVCSEDHLWHVRATSKPGLSCPQALPEEGRVMEARDIGILFGLYGADLDMTVPLAAPFTGPDAGERLSDAAADRAARDGLDSLLVMPSVIGTPQERSRFLARFVRSRGLESRIDPQGVRLIGVRPGEARLLKEIAWSLGGFATSWLTAEGRTDVTLLYRGVELIDPAASTCRWPHETGLPIVGVEPVDGLTRMSCIKVDREDGLYVMEGHVTTHNTELLLGVVSQTLMWSSGFLFIDGKGTTEFYARAWTLCKRFGREDDLRVLNFTDPGGDPDAPAGGPSTQSNTLNPFSKGSPDQLMNIVVSLMGDAGSGNDMWKSRAISLVTAQMMALCELRDSGEILLNVQTVRDFLALGKGVDKAKLRGKKPTKVEEIPKEAWDEMRTRAGLIELYLRAMKGELSQTTLLALRGFFDTLPGFSLEKAMAGDPQETKCNEQYGFLSMQLTKPLGSLADGYGHIFRTPLGEIDMDDVVLNRRILVVLLPALQKAPEEMQNCGKIVVTLAKIMMGNAAGFELQGTRQEIVEAKQTRAPSPYIVVLDEAGYYMVPGIDVMMAQARSLGFMIIVAGQDMAAMQKTSPQIAETAAANASILAVGKTVDGDKTISFVQRLIGKSTVSVASGFQSQPGILGNRWVDRMDATFQEVDKVRIDELQSLGEGQFYFLFNGKLVRAATFFIGDEFGENFSVNKFLKVRGPTDKVPGLDQSVDNSFVQGLIDITTAMGAGLKPPVIDLEDPLALALSVSERFRARAGAGKMTPAALRTADLIGLAATLDGEGAADPEPEGWSDMIEDGISGPDLDDLREMAGIRKRAVATEIPGADLREAQAGRLGNLRGHASAPIRPEPVVPPSEGSGAERPTSARPAAPRTEPARPPASPARVPDLPPPSGTRNEVPSRVTESIQMAMRGETPNARHMGIIGMFEFEDEVRKQAAESGFRPDIREGLKGATRTETVAAMFGTMSRQMEQMHRLLISEVAEGDLAAQIMERAAPMRPTVLPHEAGEDEVRSRLSGIEKTLEQAMRGQD</sequence>
<dbReference type="InterPro" id="IPR027417">
    <property type="entry name" value="P-loop_NTPase"/>
</dbReference>
<gene>
    <name evidence="4" type="ORF">C8N34_102307</name>
</gene>
<dbReference type="EMBL" id="QBKP01000002">
    <property type="protein sequence ID" value="PTX52527.1"/>
    <property type="molecule type" value="Genomic_DNA"/>
</dbReference>
<keyword evidence="2" id="KW-0472">Membrane</keyword>
<dbReference type="OrthoDB" id="7685535at2"/>
<evidence type="ECO:0000313" key="4">
    <source>
        <dbReference type="EMBL" id="PTX52527.1"/>
    </source>
</evidence>
<protein>
    <submittedName>
        <fullName evidence="4">TraM-binding TraD/TraG-like protein</fullName>
    </submittedName>
</protein>
<dbReference type="InterPro" id="IPR051162">
    <property type="entry name" value="T4SS_component"/>
</dbReference>
<feature type="compositionally biased region" description="Pro residues" evidence="1">
    <location>
        <begin position="1072"/>
        <end position="1088"/>
    </location>
</feature>
<evidence type="ECO:0000256" key="2">
    <source>
        <dbReference type="SAM" id="Phobius"/>
    </source>
</evidence>
<evidence type="ECO:0000256" key="1">
    <source>
        <dbReference type="SAM" id="MobiDB-lite"/>
    </source>
</evidence>
<evidence type="ECO:0000313" key="5">
    <source>
        <dbReference type="Proteomes" id="UP000244224"/>
    </source>
</evidence>
<dbReference type="AlphaFoldDB" id="A0A2T6B8X7"/>
<keyword evidence="2" id="KW-0812">Transmembrane</keyword>
<dbReference type="InterPro" id="IPR032689">
    <property type="entry name" value="TraG-D_C"/>
</dbReference>
<name>A0A2T6B8X7_9RHOB</name>
<evidence type="ECO:0000259" key="3">
    <source>
        <dbReference type="Pfam" id="PF12696"/>
    </source>
</evidence>
<feature type="compositionally biased region" description="Polar residues" evidence="1">
    <location>
        <begin position="485"/>
        <end position="494"/>
    </location>
</feature>